<protein>
    <submittedName>
        <fullName evidence="1">Uncharacterized protein</fullName>
    </submittedName>
</protein>
<evidence type="ECO:0000313" key="1">
    <source>
        <dbReference type="EMBL" id="JAG20114.1"/>
    </source>
</evidence>
<sequence>PLHLHVQKVAFLGAARLLRMGYIRQGSRVSFHRILDRDECEMALTVTDLMVEQQNFELPFKVVINDRDYQKRGMPRFAPGSIVWYTDGSGMCGRSGLGIKGPMTCLDKS</sequence>
<reference evidence="1" key="1">
    <citation type="journal article" date="2014" name="PLoS ONE">
        <title>Transcriptome-Based Identification of ABC Transporters in the Western Tarnished Plant Bug Lygus hesperus.</title>
        <authorList>
            <person name="Hull J.J."/>
            <person name="Chaney K."/>
            <person name="Geib S.M."/>
            <person name="Fabrick J.A."/>
            <person name="Brent C.S."/>
            <person name="Walsh D."/>
            <person name="Lavine L.C."/>
        </authorList>
    </citation>
    <scope>NUCLEOTIDE SEQUENCE</scope>
</reference>
<dbReference type="EMBL" id="GBHO01023490">
    <property type="protein sequence ID" value="JAG20114.1"/>
    <property type="molecule type" value="Transcribed_RNA"/>
</dbReference>
<gene>
    <name evidence="1" type="ORF">CM83_57384</name>
</gene>
<feature type="non-terminal residue" evidence="1">
    <location>
        <position position="1"/>
    </location>
</feature>
<proteinExistence type="predicted"/>
<reference evidence="1" key="2">
    <citation type="submission" date="2014-07" db="EMBL/GenBank/DDBJ databases">
        <authorList>
            <person name="Hull J."/>
        </authorList>
    </citation>
    <scope>NUCLEOTIDE SEQUENCE</scope>
</reference>
<dbReference type="AlphaFoldDB" id="A0A0A9XJJ8"/>
<name>A0A0A9XJJ8_LYGHE</name>
<accession>A0A0A9XJJ8</accession>
<organism evidence="1">
    <name type="scientific">Lygus hesperus</name>
    <name type="common">Western plant bug</name>
    <dbReference type="NCBI Taxonomy" id="30085"/>
    <lineage>
        <taxon>Eukaryota</taxon>
        <taxon>Metazoa</taxon>
        <taxon>Ecdysozoa</taxon>
        <taxon>Arthropoda</taxon>
        <taxon>Hexapoda</taxon>
        <taxon>Insecta</taxon>
        <taxon>Pterygota</taxon>
        <taxon>Neoptera</taxon>
        <taxon>Paraneoptera</taxon>
        <taxon>Hemiptera</taxon>
        <taxon>Heteroptera</taxon>
        <taxon>Panheteroptera</taxon>
        <taxon>Cimicomorpha</taxon>
        <taxon>Miridae</taxon>
        <taxon>Mirini</taxon>
        <taxon>Lygus</taxon>
    </lineage>
</organism>
<feature type="non-terminal residue" evidence="1">
    <location>
        <position position="109"/>
    </location>
</feature>